<keyword evidence="1" id="KW-0472">Membrane</keyword>
<organism evidence="3">
    <name type="scientific">uncultured Woeseiaceae bacterium</name>
    <dbReference type="NCBI Taxonomy" id="1983305"/>
    <lineage>
        <taxon>Bacteria</taxon>
        <taxon>Pseudomonadati</taxon>
        <taxon>Pseudomonadota</taxon>
        <taxon>Gammaproteobacteria</taxon>
        <taxon>Woeseiales</taxon>
        <taxon>Woeseiaceae</taxon>
        <taxon>environmental samples</taxon>
    </lineage>
</organism>
<evidence type="ECO:0000259" key="2">
    <source>
        <dbReference type="Pfam" id="PF02517"/>
    </source>
</evidence>
<protein>
    <recommendedName>
        <fullName evidence="2">CAAX prenyl protease 2/Lysostaphin resistance protein A-like domain-containing protein</fullName>
    </recommendedName>
</protein>
<dbReference type="PANTHER" id="PTHR36435:SF1">
    <property type="entry name" value="CAAX AMINO TERMINAL PROTEASE FAMILY PROTEIN"/>
    <property type="match status" value="1"/>
</dbReference>
<gene>
    <name evidence="3" type="ORF">JTBM06_V1_310009</name>
</gene>
<sequence length="287" mass="32753">MAGSTSAIFENVRARYFVIAWLVLPFYLPGVGHFFWFLGISVPDYSWGLAYVLYSQLVLAAVIVLTAVLPKRLPIRKMIGGEPPIRDLLSGLILTAYLYILALPAAYILFLPLSYWIPDFVQYWYINLGDLVYFDDDKFSLTINLLSIISLCVFAPLIEEFAFRGVLLHRWAYKYGLKSAVIASSLVFAAVHADPLGAFFFGIGMCVLYLRTQSLILPIVCHGVYNLVVWLIELGYKLEFGFDYLYTLEHFQNEWPIALTAFVVVVVWTTVYFKRARPDVAWRLPIT</sequence>
<feature type="transmembrane region" description="Helical" evidence="1">
    <location>
        <begin position="179"/>
        <end position="203"/>
    </location>
</feature>
<dbReference type="AlphaFoldDB" id="A0A7D9H670"/>
<evidence type="ECO:0000256" key="1">
    <source>
        <dbReference type="SAM" id="Phobius"/>
    </source>
</evidence>
<dbReference type="EMBL" id="LR633967">
    <property type="protein sequence ID" value="VUX56128.1"/>
    <property type="molecule type" value="Genomic_DNA"/>
</dbReference>
<dbReference type="PANTHER" id="PTHR36435">
    <property type="entry name" value="SLR1288 PROTEIN"/>
    <property type="match status" value="1"/>
</dbReference>
<keyword evidence="1" id="KW-1133">Transmembrane helix</keyword>
<keyword evidence="1" id="KW-0812">Transmembrane</keyword>
<dbReference type="InterPro" id="IPR052710">
    <property type="entry name" value="CAAX_protease"/>
</dbReference>
<name>A0A7D9H670_9GAMM</name>
<feature type="transmembrane region" description="Helical" evidence="1">
    <location>
        <begin position="45"/>
        <end position="68"/>
    </location>
</feature>
<dbReference type="GO" id="GO:0004175">
    <property type="term" value="F:endopeptidase activity"/>
    <property type="evidence" value="ECO:0007669"/>
    <property type="project" value="UniProtKB-ARBA"/>
</dbReference>
<feature type="transmembrane region" description="Helical" evidence="1">
    <location>
        <begin position="16"/>
        <end position="39"/>
    </location>
</feature>
<proteinExistence type="predicted"/>
<feature type="transmembrane region" description="Helical" evidence="1">
    <location>
        <begin position="255"/>
        <end position="273"/>
    </location>
</feature>
<accession>A0A7D9H670</accession>
<feature type="domain" description="CAAX prenyl protease 2/Lysostaphin resistance protein A-like" evidence="2">
    <location>
        <begin position="145"/>
        <end position="228"/>
    </location>
</feature>
<reference evidence="3" key="1">
    <citation type="submission" date="2019-07" db="EMBL/GenBank/DDBJ databases">
        <authorList>
            <person name="Weber M."/>
            <person name="Kostadinov I."/>
            <person name="Kostadinov D I."/>
        </authorList>
    </citation>
    <scope>NUCLEOTIDE SEQUENCE</scope>
    <source>
        <strain evidence="3">Gfbio:sag-sample-m06:053724c1-46a9-4a36-b237-ea2bf867836b</strain>
    </source>
</reference>
<evidence type="ECO:0000313" key="3">
    <source>
        <dbReference type="EMBL" id="VUX56128.1"/>
    </source>
</evidence>
<feature type="transmembrane region" description="Helical" evidence="1">
    <location>
        <begin position="215"/>
        <end position="235"/>
    </location>
</feature>
<dbReference type="Pfam" id="PF02517">
    <property type="entry name" value="Rce1-like"/>
    <property type="match status" value="1"/>
</dbReference>
<dbReference type="GO" id="GO:0080120">
    <property type="term" value="P:CAAX-box protein maturation"/>
    <property type="evidence" value="ECO:0007669"/>
    <property type="project" value="UniProtKB-ARBA"/>
</dbReference>
<feature type="transmembrane region" description="Helical" evidence="1">
    <location>
        <begin position="88"/>
        <end position="109"/>
    </location>
</feature>
<dbReference type="InterPro" id="IPR003675">
    <property type="entry name" value="Rce1/LyrA-like_dom"/>
</dbReference>